<sequence length="2086" mass="238400">MEYETLTVCFSHRFSSEKKGLRSHPTRKKTESSVTTSYRSIAAKKCLQPCSTESSVTTSYRSIAAKKCLQPCSVGNFVLENSRRTGSGDFALFCLPSITATNHVSNFVQESRSGFCQQQHLPSITTTKRQPPNAFLRYSSQLDFHFSNCFLHMPPKRRHMASTSNTIVSCRSRRSRRSSLLDDIPALPFYYDCGNCTCVCEYCGAFFWYQERVLYLSRANHPRYTKCCKSGNVVLPYPLRPPNVLMQFYEDDHFMNNIRAYNSMFSMTSFGANEDDSINKGRAPYVFKVSGQIYHWIGSFYPQDVHPPRFLQLYMCDTENEVANRLHSFHGEGKVLLSADVVDSLSHMLHTHNEYVRTFKTAKEIAQSMNLDSYGVRLFNVVPDRRYGPPAPGSLGCIVCGDDVTGAMYDIVVYSKIGSPQRVSKLHPTYMPLQYPLLFPYGEEGWSPALNLRINSNRSLTNNMYYSYQIHDRHTYSLILRSRRLFHQYLVDAYTCIEQSRLDFIEHHQQQLRIEYINGVYDALSKGDTDSRVIGKRVFLPATFVGGPRYMYKHYQDALAICKVHGKPQYFITFTCNVKWPEYRRYMDDIGQRDIQNRPDIIARIFKIKVHAFINFLKEDKTFGDVNAYLYTIEFQKRGLPHCHTLLWVTSPFRVQEGADIDKYITAELPDPILEPALYRTVTTCMIHGPCGSLNIGAPCMVDGKCMKRFPKPFNPLTTFDENGYMHYRRRDGSYHVLQSGVRTDNGFVVPYNKRLCSRFDAHINVEYCGWNMMIKYLFKYISKGVDRVRFTLQTLEANTTASSSTIPVVVNEIKSFLDGRYICPHEATWRILNFPIHERDPPVQVLAVHLEGMQTTVFKENSQLGSLIDTPGFGVTTLTEWLHNNQHDVRGIDLTYNDYPSKYIWDTNDKRWIHRTTTTNTTIGRLAYVHPTAGELFYLRILLFHQKGCKSFYDIRTVRENIYSTFRDACEALGLTGDDKEWLTAFEEASSWATSSELRSLFCHLLLYCEVGNPLLLWEVAKPKMGDDIAYTLTTNSTDPNVILRVDTLEQQILLEIQKTLLASTPSKSLADFGLPMPCPSLLSILKNRLLLEETNYDTNLLISQNSSMVSQLNPDQLTIYERVVDAERNKNQLLLFVYGSGGTGKTFLWTTILSYFRSKGKIILAVAASGIASLLLPLGRTAHSRFVIPIDFTDKSSCNIKKKTQLAELLKRTSMIIWDEAPMSDRRCFEFLDRSLKDVLEDDNHLFGGMSILLGGDFRQTLPVQPKSRKSQIISLTLPNSYLWSHFTVFKLHQNMRLAQPVNSNMDVNRISQFASWLLDIGNGNIRTPDKNDLENTNIIQIPHCFLIESGDKGLESLIHFVYGKDIISNPSPEELSVRAIICPKNETADQVNDLILSKTNSQEVVYNSCDSIKSQTHDSLELDTLYPQDYLNNLHFSGIPSHRLILKVNTPVMLMRNINQREGLCNGTRLIVTQLLPSVIEASIITGISVGKRVYIPRIKFVHNTSDLPFIFIRKQFPIKVCYAMTINKSQGQSLKKVGLYLTNSVFTHGQLYVALSRATSPDSIKILLQQEEALPFNCTRNVVFKDLLAKVNMQEITCNINNIFFLICKAISSYMDRISNLQFGSPGNSLEIRVLRKWTLQFRKDETWFIVIDKHGDTIQLLAQKTNQGCIETSLVVSRCYRIKDYTCTEPDKYQKVLNYPVHMNIGEASTIEEIPNHNALPLTWFSFSPRSHFQIIADKNLEHPDFIGVLIDMKDRTKKNKEPFIVITLTDENAEEITILLWKECIDMPGKFNRNALTSNSNTVVLAFTNVKSTMYNGRLTLTSTSATHMYVNPKIPETDKLITRYGTQFHSKSTATVINTTLQRLKTSNFSQIVDKIYVLKTTLSDFTFKDEWYHVPCTTCGKSTHKKGDGWFCVSHGPINEPKLFYKISAVLEDNTDTTTVFMSNEATQTLVNASAQEIIDRFPSQDRKTLPQPLERCKGLTKNVYVECTKLSSTKNIRFTVTTITDIKTLQPIEQQTTPSTPIKQQTATMESLTPTKSCETGKRLQMEHTETPKKPRSKREKYKCHGEADEGTHPKKQ</sequence>
<feature type="domain" description="Helitron helicase-like" evidence="9">
    <location>
        <begin position="465"/>
        <end position="647"/>
    </location>
</feature>
<feature type="compositionally biased region" description="Basic and acidic residues" evidence="6">
    <location>
        <begin position="2048"/>
        <end position="2062"/>
    </location>
</feature>
<comment type="cofactor">
    <cofactor evidence="5">
        <name>Mg(2+)</name>
        <dbReference type="ChEBI" id="CHEBI:18420"/>
    </cofactor>
</comment>
<feature type="region of interest" description="Disordered" evidence="6">
    <location>
        <begin position="2021"/>
        <end position="2086"/>
    </location>
</feature>
<evidence type="ECO:0000256" key="2">
    <source>
        <dbReference type="ARBA" id="ARBA00022801"/>
    </source>
</evidence>
<keyword evidence="2 5" id="KW-0378">Hydrolase</keyword>
<keyword evidence="5" id="KW-0234">DNA repair</keyword>
<proteinExistence type="inferred from homology"/>
<dbReference type="InterPro" id="IPR049163">
    <property type="entry name" value="Pif1-like_2B_dom"/>
</dbReference>
<dbReference type="EMBL" id="OX465085">
    <property type="protein sequence ID" value="CAI9303566.1"/>
    <property type="molecule type" value="Genomic_DNA"/>
</dbReference>
<dbReference type="Pfam" id="PF21530">
    <property type="entry name" value="Pif1_2B_dom"/>
    <property type="match status" value="1"/>
</dbReference>
<feature type="compositionally biased region" description="Basic and acidic residues" evidence="6">
    <location>
        <begin position="2072"/>
        <end position="2086"/>
    </location>
</feature>
<dbReference type="PANTHER" id="PTHR10492">
    <property type="match status" value="1"/>
</dbReference>
<gene>
    <name evidence="11" type="ORF">LSALG_LOCUS41995</name>
</gene>
<dbReference type="InterPro" id="IPR027417">
    <property type="entry name" value="P-loop_NTPase"/>
</dbReference>
<dbReference type="GO" id="GO:0006310">
    <property type="term" value="P:DNA recombination"/>
    <property type="evidence" value="ECO:0007669"/>
    <property type="project" value="UniProtKB-KW"/>
</dbReference>
<dbReference type="GO" id="GO:0006281">
    <property type="term" value="P:DNA repair"/>
    <property type="evidence" value="ECO:0007669"/>
    <property type="project" value="UniProtKB-KW"/>
</dbReference>
<dbReference type="InterPro" id="IPR003840">
    <property type="entry name" value="DNA_helicase_dom"/>
</dbReference>
<dbReference type="GO" id="GO:0016787">
    <property type="term" value="F:hydrolase activity"/>
    <property type="evidence" value="ECO:0007669"/>
    <property type="project" value="UniProtKB-KW"/>
</dbReference>
<dbReference type="GO" id="GO:0043139">
    <property type="term" value="F:5'-3' DNA helicase activity"/>
    <property type="evidence" value="ECO:0007669"/>
    <property type="project" value="UniProtKB-EC"/>
</dbReference>
<dbReference type="GO" id="GO:0000723">
    <property type="term" value="P:telomere maintenance"/>
    <property type="evidence" value="ECO:0007669"/>
    <property type="project" value="InterPro"/>
</dbReference>
<evidence type="ECO:0000313" key="12">
    <source>
        <dbReference type="Proteomes" id="UP001177003"/>
    </source>
</evidence>
<evidence type="ECO:0000259" key="9">
    <source>
        <dbReference type="Pfam" id="PF14214"/>
    </source>
</evidence>
<evidence type="ECO:0000256" key="4">
    <source>
        <dbReference type="ARBA" id="ARBA00022840"/>
    </source>
</evidence>
<keyword evidence="1 5" id="KW-0547">Nucleotide-binding</keyword>
<dbReference type="InterPro" id="IPR025476">
    <property type="entry name" value="Helitron_helicase-like"/>
</dbReference>
<dbReference type="Gene3D" id="3.40.50.300">
    <property type="entry name" value="P-loop containing nucleotide triphosphate hydrolases"/>
    <property type="match status" value="2"/>
</dbReference>
<keyword evidence="4 5" id="KW-0067">ATP-binding</keyword>
<dbReference type="Gene3D" id="2.40.50.140">
    <property type="entry name" value="Nucleic acid-binding proteins"/>
    <property type="match status" value="2"/>
</dbReference>
<keyword evidence="3 5" id="KW-0347">Helicase</keyword>
<keyword evidence="12" id="KW-1185">Reference proteome</keyword>
<dbReference type="Pfam" id="PF14214">
    <property type="entry name" value="Helitron_like_N"/>
    <property type="match status" value="1"/>
</dbReference>
<dbReference type="PANTHER" id="PTHR10492:SF96">
    <property type="entry name" value="ATP-DEPENDENT DNA HELICASE"/>
    <property type="match status" value="1"/>
</dbReference>
<reference evidence="11" key="1">
    <citation type="submission" date="2023-04" db="EMBL/GenBank/DDBJ databases">
        <authorList>
            <person name="Vijverberg K."/>
            <person name="Xiong W."/>
            <person name="Schranz E."/>
        </authorList>
    </citation>
    <scope>NUCLEOTIDE SEQUENCE</scope>
</reference>
<dbReference type="SUPFAM" id="SSF52540">
    <property type="entry name" value="P-loop containing nucleoside triphosphate hydrolases"/>
    <property type="match status" value="2"/>
</dbReference>
<comment type="catalytic activity">
    <reaction evidence="5">
        <text>ATP + H2O = ADP + phosphate + H(+)</text>
        <dbReference type="Rhea" id="RHEA:13065"/>
        <dbReference type="ChEBI" id="CHEBI:15377"/>
        <dbReference type="ChEBI" id="CHEBI:15378"/>
        <dbReference type="ChEBI" id="CHEBI:30616"/>
        <dbReference type="ChEBI" id="CHEBI:43474"/>
        <dbReference type="ChEBI" id="CHEBI:456216"/>
        <dbReference type="EC" id="5.6.2.3"/>
    </reaction>
</comment>
<dbReference type="GO" id="GO:0005524">
    <property type="term" value="F:ATP binding"/>
    <property type="evidence" value="ECO:0007669"/>
    <property type="project" value="UniProtKB-KW"/>
</dbReference>
<dbReference type="CDD" id="cd18809">
    <property type="entry name" value="SF1_C_RecD"/>
    <property type="match status" value="1"/>
</dbReference>
<feature type="domain" description="DNA helicase Pif1-like DEAD-box helicase" evidence="8">
    <location>
        <begin position="1113"/>
        <end position="1333"/>
    </location>
</feature>
<evidence type="ECO:0000256" key="5">
    <source>
        <dbReference type="RuleBase" id="RU363044"/>
    </source>
</evidence>
<dbReference type="FunFam" id="3.40.50.300:FF:002884">
    <property type="entry name" value="ATP-dependent DNA helicase"/>
    <property type="match status" value="1"/>
</dbReference>
<dbReference type="Pfam" id="PF02689">
    <property type="entry name" value="Herpes_Helicase"/>
    <property type="match status" value="1"/>
</dbReference>
<feature type="domain" description="DNA helicase Pif1-like 2B" evidence="10">
    <location>
        <begin position="1432"/>
        <end position="1478"/>
    </location>
</feature>
<name>A0AA36EN79_LACSI</name>
<organism evidence="11 12">
    <name type="scientific">Lactuca saligna</name>
    <name type="common">Willowleaf lettuce</name>
    <dbReference type="NCBI Taxonomy" id="75948"/>
    <lineage>
        <taxon>Eukaryota</taxon>
        <taxon>Viridiplantae</taxon>
        <taxon>Streptophyta</taxon>
        <taxon>Embryophyta</taxon>
        <taxon>Tracheophyta</taxon>
        <taxon>Spermatophyta</taxon>
        <taxon>Magnoliopsida</taxon>
        <taxon>eudicotyledons</taxon>
        <taxon>Gunneridae</taxon>
        <taxon>Pentapetalae</taxon>
        <taxon>asterids</taxon>
        <taxon>campanulids</taxon>
        <taxon>Asterales</taxon>
        <taxon>Asteraceae</taxon>
        <taxon>Cichorioideae</taxon>
        <taxon>Cichorieae</taxon>
        <taxon>Lactucinae</taxon>
        <taxon>Lactuca</taxon>
    </lineage>
</organism>
<evidence type="ECO:0000313" key="11">
    <source>
        <dbReference type="EMBL" id="CAI9303566.1"/>
    </source>
</evidence>
<evidence type="ECO:0000256" key="3">
    <source>
        <dbReference type="ARBA" id="ARBA00022806"/>
    </source>
</evidence>
<dbReference type="CDD" id="cd04481">
    <property type="entry name" value="RPA1_DBD_B_like"/>
    <property type="match status" value="1"/>
</dbReference>
<protein>
    <recommendedName>
        <fullName evidence="5">ATP-dependent DNA helicase</fullName>
        <ecNumber evidence="5">5.6.2.3</ecNumber>
    </recommendedName>
</protein>
<accession>A0AA36EN79</accession>
<keyword evidence="5" id="KW-0227">DNA damage</keyword>
<dbReference type="SUPFAM" id="SSF50249">
    <property type="entry name" value="Nucleic acid-binding proteins"/>
    <property type="match status" value="2"/>
</dbReference>
<evidence type="ECO:0000256" key="6">
    <source>
        <dbReference type="SAM" id="MobiDB-lite"/>
    </source>
</evidence>
<evidence type="ECO:0000259" key="7">
    <source>
        <dbReference type="Pfam" id="PF02689"/>
    </source>
</evidence>
<dbReference type="Pfam" id="PF05970">
    <property type="entry name" value="PIF1"/>
    <property type="match status" value="1"/>
</dbReference>
<dbReference type="EC" id="5.6.2.3" evidence="5"/>
<dbReference type="InterPro" id="IPR012340">
    <property type="entry name" value="NA-bd_OB-fold"/>
</dbReference>
<keyword evidence="5" id="KW-0233">DNA recombination</keyword>
<evidence type="ECO:0000259" key="10">
    <source>
        <dbReference type="Pfam" id="PF21530"/>
    </source>
</evidence>
<evidence type="ECO:0000259" key="8">
    <source>
        <dbReference type="Pfam" id="PF05970"/>
    </source>
</evidence>
<evidence type="ECO:0000256" key="1">
    <source>
        <dbReference type="ARBA" id="ARBA00022741"/>
    </source>
</evidence>
<dbReference type="InterPro" id="IPR010285">
    <property type="entry name" value="DNA_helicase_pif1-like_DEAD"/>
</dbReference>
<dbReference type="Proteomes" id="UP001177003">
    <property type="component" value="Chromosome 9"/>
</dbReference>
<feature type="domain" description="DNA replication helicase" evidence="7">
    <location>
        <begin position="1521"/>
        <end position="1570"/>
    </location>
</feature>
<feature type="compositionally biased region" description="Polar residues" evidence="6">
    <location>
        <begin position="2021"/>
        <end position="2047"/>
    </location>
</feature>
<comment type="similarity">
    <text evidence="5">Belongs to the helicase family.</text>
</comment>